<keyword evidence="3 5" id="KW-1133">Transmembrane helix</keyword>
<dbReference type="Proteomes" id="UP001501510">
    <property type="component" value="Unassembled WGS sequence"/>
</dbReference>
<dbReference type="RefSeq" id="WP_343762517.1">
    <property type="nucleotide sequence ID" value="NZ_BAAACG010000013.1"/>
</dbReference>
<dbReference type="Pfam" id="PF00654">
    <property type="entry name" value="Voltage_CLC"/>
    <property type="match status" value="1"/>
</dbReference>
<feature type="transmembrane region" description="Helical" evidence="5">
    <location>
        <begin position="226"/>
        <end position="244"/>
    </location>
</feature>
<keyword evidence="2 5" id="KW-0812">Transmembrane</keyword>
<feature type="transmembrane region" description="Helical" evidence="5">
    <location>
        <begin position="185"/>
        <end position="206"/>
    </location>
</feature>
<evidence type="ECO:0000256" key="3">
    <source>
        <dbReference type="ARBA" id="ARBA00022989"/>
    </source>
</evidence>
<comment type="caution">
    <text evidence="6">The sequence shown here is derived from an EMBL/GenBank/DDBJ whole genome shotgun (WGS) entry which is preliminary data.</text>
</comment>
<feature type="transmembrane region" description="Helical" evidence="5">
    <location>
        <begin position="20"/>
        <end position="44"/>
    </location>
</feature>
<organism evidence="6 7">
    <name type="scientific">Clostridium oceanicum</name>
    <dbReference type="NCBI Taxonomy" id="1543"/>
    <lineage>
        <taxon>Bacteria</taxon>
        <taxon>Bacillati</taxon>
        <taxon>Bacillota</taxon>
        <taxon>Clostridia</taxon>
        <taxon>Eubacteriales</taxon>
        <taxon>Clostridiaceae</taxon>
        <taxon>Clostridium</taxon>
    </lineage>
</organism>
<feature type="transmembrane region" description="Helical" evidence="5">
    <location>
        <begin position="307"/>
        <end position="332"/>
    </location>
</feature>
<keyword evidence="7" id="KW-1185">Reference proteome</keyword>
<comment type="subcellular location">
    <subcellularLocation>
        <location evidence="1">Membrane</location>
        <topology evidence="1">Multi-pass membrane protein</topology>
    </subcellularLocation>
</comment>
<dbReference type="InterPro" id="IPR001807">
    <property type="entry name" value="ClC"/>
</dbReference>
<feature type="transmembrane region" description="Helical" evidence="5">
    <location>
        <begin position="56"/>
        <end position="73"/>
    </location>
</feature>
<dbReference type="Gene3D" id="1.10.3080.10">
    <property type="entry name" value="Clc chloride channel"/>
    <property type="match status" value="1"/>
</dbReference>
<proteinExistence type="predicted"/>
<dbReference type="InterPro" id="IPR014743">
    <property type="entry name" value="Cl-channel_core"/>
</dbReference>
<keyword evidence="4 5" id="KW-0472">Membrane</keyword>
<feature type="transmembrane region" description="Helical" evidence="5">
    <location>
        <begin position="368"/>
        <end position="397"/>
    </location>
</feature>
<dbReference type="InterPro" id="IPR050368">
    <property type="entry name" value="ClC-type_chloride_channel"/>
</dbReference>
<evidence type="ECO:0000313" key="7">
    <source>
        <dbReference type="Proteomes" id="UP001501510"/>
    </source>
</evidence>
<evidence type="ECO:0000256" key="2">
    <source>
        <dbReference type="ARBA" id="ARBA00022692"/>
    </source>
</evidence>
<evidence type="ECO:0000256" key="5">
    <source>
        <dbReference type="SAM" id="Phobius"/>
    </source>
</evidence>
<gene>
    <name evidence="6" type="ORF">GCM10008906_28410</name>
</gene>
<dbReference type="PANTHER" id="PTHR43427:SF12">
    <property type="entry name" value="CHLORIDE TRANSPORTER"/>
    <property type="match status" value="1"/>
</dbReference>
<feature type="transmembrane region" description="Helical" evidence="5">
    <location>
        <begin position="150"/>
        <end position="173"/>
    </location>
</feature>
<name>A0ABN1JPF7_9CLOT</name>
<evidence type="ECO:0000256" key="4">
    <source>
        <dbReference type="ARBA" id="ARBA00023136"/>
    </source>
</evidence>
<sequence>MKNYFKKDWLEEYVLLASLVKWTFLSAIVGLSVGAITSLFIKAVQIGSDNVRTIHNYYLFLPIALFLSSYVVYKLAPDAEGHGTEKAIQAVHKNPNNIDMKVIPVKLISTFVTIIFGGSVGEEGPATQIGAGIASFFCRMFNLKKVDGRRLVVCGIGAGFVGVFGSPVGAAIFSSEVLFIGNISYLALFPSLISCFVSYYVGRFMGTKPLIYYFINMKQINVVDRFFKLVLFGIFIGILAVLFIELVKVTENIFKSLKIYKPLKGLIGGIIILILVFVSGSTEFLGIGDNVINSAMNGQDLFGFTFLNKMIATSVTLGSGGSGGILTPMFYIGATAGNAWANIVNGSIAFYSALGMVAFLGACANTPIAAVVISMELFGADVGMYASIACIISYLIVGHKSIYPTQVVSLSKTPSLDMNTDCEISDVKDIHIKNKLLSKFIKF</sequence>
<reference evidence="6 7" key="1">
    <citation type="journal article" date="2019" name="Int. J. Syst. Evol. Microbiol.">
        <title>The Global Catalogue of Microorganisms (GCM) 10K type strain sequencing project: providing services to taxonomists for standard genome sequencing and annotation.</title>
        <authorList>
            <consortium name="The Broad Institute Genomics Platform"/>
            <consortium name="The Broad Institute Genome Sequencing Center for Infectious Disease"/>
            <person name="Wu L."/>
            <person name="Ma J."/>
        </authorList>
    </citation>
    <scope>NUCLEOTIDE SEQUENCE [LARGE SCALE GENOMIC DNA]</scope>
    <source>
        <strain evidence="6 7">JCM 1407</strain>
    </source>
</reference>
<evidence type="ECO:0000313" key="6">
    <source>
        <dbReference type="EMBL" id="GAA0744026.1"/>
    </source>
</evidence>
<dbReference type="SUPFAM" id="SSF81340">
    <property type="entry name" value="Clc chloride channel"/>
    <property type="match status" value="1"/>
</dbReference>
<dbReference type="PANTHER" id="PTHR43427">
    <property type="entry name" value="CHLORIDE CHANNEL PROTEIN CLC-E"/>
    <property type="match status" value="1"/>
</dbReference>
<feature type="transmembrane region" description="Helical" evidence="5">
    <location>
        <begin position="339"/>
        <end position="362"/>
    </location>
</feature>
<evidence type="ECO:0000256" key="1">
    <source>
        <dbReference type="ARBA" id="ARBA00004141"/>
    </source>
</evidence>
<accession>A0ABN1JPF7</accession>
<feature type="transmembrane region" description="Helical" evidence="5">
    <location>
        <begin position="265"/>
        <end position="287"/>
    </location>
</feature>
<dbReference type="EMBL" id="BAAACG010000013">
    <property type="protein sequence ID" value="GAA0744026.1"/>
    <property type="molecule type" value="Genomic_DNA"/>
</dbReference>
<protein>
    <submittedName>
        <fullName evidence="6">Chloride channel protein</fullName>
    </submittedName>
</protein>
<dbReference type="PRINTS" id="PR00762">
    <property type="entry name" value="CLCHANNEL"/>
</dbReference>